<gene>
    <name evidence="4" type="ORF">VTL71DRAFT_3932</name>
</gene>
<evidence type="ECO:0008006" key="6">
    <source>
        <dbReference type="Google" id="ProtNLM"/>
    </source>
</evidence>
<protein>
    <recommendedName>
        <fullName evidence="6">Ankyrin</fullName>
    </recommendedName>
</protein>
<keyword evidence="2 3" id="KW-0040">ANK repeat</keyword>
<evidence type="ECO:0000313" key="4">
    <source>
        <dbReference type="EMBL" id="KAL2064792.1"/>
    </source>
</evidence>
<evidence type="ECO:0000256" key="2">
    <source>
        <dbReference type="ARBA" id="ARBA00023043"/>
    </source>
</evidence>
<dbReference type="Pfam" id="PF12796">
    <property type="entry name" value="Ank_2"/>
    <property type="match status" value="1"/>
</dbReference>
<dbReference type="Gene3D" id="1.25.40.20">
    <property type="entry name" value="Ankyrin repeat-containing domain"/>
    <property type="match status" value="1"/>
</dbReference>
<dbReference type="PROSITE" id="PS50088">
    <property type="entry name" value="ANK_REPEAT"/>
    <property type="match status" value="1"/>
</dbReference>
<dbReference type="SUPFAM" id="SSF48403">
    <property type="entry name" value="Ankyrin repeat"/>
    <property type="match status" value="1"/>
</dbReference>
<dbReference type="Proteomes" id="UP001595075">
    <property type="component" value="Unassembled WGS sequence"/>
</dbReference>
<reference evidence="4 5" key="1">
    <citation type="journal article" date="2024" name="Commun. Biol.">
        <title>Comparative genomic analysis of thermophilic fungi reveals convergent evolutionary adaptations and gene losses.</title>
        <authorList>
            <person name="Steindorff A.S."/>
            <person name="Aguilar-Pontes M.V."/>
            <person name="Robinson A.J."/>
            <person name="Andreopoulos B."/>
            <person name="LaButti K."/>
            <person name="Kuo A."/>
            <person name="Mondo S."/>
            <person name="Riley R."/>
            <person name="Otillar R."/>
            <person name="Haridas S."/>
            <person name="Lipzen A."/>
            <person name="Grimwood J."/>
            <person name="Schmutz J."/>
            <person name="Clum A."/>
            <person name="Reid I.D."/>
            <person name="Moisan M.C."/>
            <person name="Butler G."/>
            <person name="Nguyen T.T.M."/>
            <person name="Dewar K."/>
            <person name="Conant G."/>
            <person name="Drula E."/>
            <person name="Henrissat B."/>
            <person name="Hansel C."/>
            <person name="Singer S."/>
            <person name="Hutchinson M.I."/>
            <person name="de Vries R.P."/>
            <person name="Natvig D.O."/>
            <person name="Powell A.J."/>
            <person name="Tsang A."/>
            <person name="Grigoriev I.V."/>
        </authorList>
    </citation>
    <scope>NUCLEOTIDE SEQUENCE [LARGE SCALE GENOMIC DNA]</scope>
    <source>
        <strain evidence="4 5">CBS 494.80</strain>
    </source>
</reference>
<dbReference type="SMART" id="SM00248">
    <property type="entry name" value="ANK"/>
    <property type="match status" value="4"/>
</dbReference>
<sequence>MELLDLPPEIVAKLMEAAIVIKGLGEALVLRLVCSAYIAKHLISEITTAKVVESEFILASTLVDVYRHHFSPKAVDTTIAYTIQRLPELSLQTHDELPFLSLAVVRQSPVGGFRPVRGLWNPENKASWGLPEHFMSIYEEIAVAATAYLDIKSLFLRILEHGSKHALTTPVYRSCIAVERYDIDMDSISLDDKLPSLSCPRTSVWKSVLWPRTLFLAPWQVAQPTSEYLLNYILRQASEYGHEKLVLMALNNGADVNTSQGGHYLGRELAGTRGAMVSQDPSRTSRPLMAAVKGGWVNIARLLIDPGAVFDPEESVMGTTKYVRENSHEYCIEAIPLFIAIDHGQLDCVRLLLEAGSNINPYPNVGKEACLHAKSNGYASIMRLLVEYGLEDVQLSVVISTCDQDLHVQIKRNMSPQTTGILGRNSRGTRNVEIEAQLLHRIEVEEATDVIHDEERSAKRNFIENLPMTMLYDVAAPDSLNLINTNHFWKVNLAFEVMNRNHHPNHVGQTLLDSSSDRPSTD</sequence>
<accession>A0ABR4C4D1</accession>
<name>A0ABR4C4D1_9HELO</name>
<evidence type="ECO:0000313" key="5">
    <source>
        <dbReference type="Proteomes" id="UP001595075"/>
    </source>
</evidence>
<dbReference type="InterPro" id="IPR002110">
    <property type="entry name" value="Ankyrin_rpt"/>
</dbReference>
<feature type="repeat" description="ANK" evidence="3">
    <location>
        <begin position="336"/>
        <end position="364"/>
    </location>
</feature>
<dbReference type="InterPro" id="IPR036770">
    <property type="entry name" value="Ankyrin_rpt-contain_sf"/>
</dbReference>
<organism evidence="4 5">
    <name type="scientific">Oculimacula yallundae</name>
    <dbReference type="NCBI Taxonomy" id="86028"/>
    <lineage>
        <taxon>Eukaryota</taxon>
        <taxon>Fungi</taxon>
        <taxon>Dikarya</taxon>
        <taxon>Ascomycota</taxon>
        <taxon>Pezizomycotina</taxon>
        <taxon>Leotiomycetes</taxon>
        <taxon>Helotiales</taxon>
        <taxon>Ploettnerulaceae</taxon>
        <taxon>Oculimacula</taxon>
    </lineage>
</organism>
<dbReference type="PANTHER" id="PTHR24198:SF165">
    <property type="entry name" value="ANKYRIN REPEAT-CONTAINING PROTEIN-RELATED"/>
    <property type="match status" value="1"/>
</dbReference>
<evidence type="ECO:0000256" key="1">
    <source>
        <dbReference type="ARBA" id="ARBA00022737"/>
    </source>
</evidence>
<proteinExistence type="predicted"/>
<dbReference type="EMBL" id="JAZHXI010000013">
    <property type="protein sequence ID" value="KAL2064792.1"/>
    <property type="molecule type" value="Genomic_DNA"/>
</dbReference>
<dbReference type="PROSITE" id="PS50297">
    <property type="entry name" value="ANK_REP_REGION"/>
    <property type="match status" value="1"/>
</dbReference>
<keyword evidence="5" id="KW-1185">Reference proteome</keyword>
<keyword evidence="1" id="KW-0677">Repeat</keyword>
<evidence type="ECO:0000256" key="3">
    <source>
        <dbReference type="PROSITE-ProRule" id="PRU00023"/>
    </source>
</evidence>
<dbReference type="PANTHER" id="PTHR24198">
    <property type="entry name" value="ANKYRIN REPEAT AND PROTEIN KINASE DOMAIN-CONTAINING PROTEIN"/>
    <property type="match status" value="1"/>
</dbReference>
<comment type="caution">
    <text evidence="4">The sequence shown here is derived from an EMBL/GenBank/DDBJ whole genome shotgun (WGS) entry which is preliminary data.</text>
</comment>